<dbReference type="OrthoDB" id="5987010at2759"/>
<feature type="coiled-coil region" evidence="4">
    <location>
        <begin position="213"/>
        <end position="240"/>
    </location>
</feature>
<dbReference type="InterPro" id="IPR011993">
    <property type="entry name" value="PH-like_dom_sf"/>
</dbReference>
<organism evidence="8 9">
    <name type="scientific">Trichinella murrelli</name>
    <dbReference type="NCBI Taxonomy" id="144512"/>
    <lineage>
        <taxon>Eukaryota</taxon>
        <taxon>Metazoa</taxon>
        <taxon>Ecdysozoa</taxon>
        <taxon>Nematoda</taxon>
        <taxon>Enoplea</taxon>
        <taxon>Dorylaimia</taxon>
        <taxon>Trichinellida</taxon>
        <taxon>Trichinellidae</taxon>
        <taxon>Trichinella</taxon>
    </lineage>
</organism>
<dbReference type="Gene3D" id="2.30.29.30">
    <property type="entry name" value="Pleckstrin-homology domain (PH domain)/Phosphotyrosine-binding domain (PTB)"/>
    <property type="match status" value="2"/>
</dbReference>
<feature type="domain" description="PID" evidence="6">
    <location>
        <begin position="515"/>
        <end position="733"/>
    </location>
</feature>
<dbReference type="SMART" id="SM00228">
    <property type="entry name" value="PDZ"/>
    <property type="match status" value="2"/>
</dbReference>
<reference evidence="8 9" key="1">
    <citation type="submission" date="2015-01" db="EMBL/GenBank/DDBJ databases">
        <title>Evolution of Trichinella species and genotypes.</title>
        <authorList>
            <person name="Korhonen P.K."/>
            <person name="Edoardo P."/>
            <person name="Giuseppe L.R."/>
            <person name="Gasser R.B."/>
        </authorList>
    </citation>
    <scope>NUCLEOTIDE SEQUENCE [LARGE SCALE GENOMIC DNA]</scope>
    <source>
        <strain evidence="8">ISS417</strain>
    </source>
</reference>
<feature type="domain" description="PDZ" evidence="7">
    <location>
        <begin position="839"/>
        <end position="907"/>
    </location>
</feature>
<dbReference type="PANTHER" id="PTHR12345:SF16">
    <property type="entry name" value="X11L, ISOFORM F-RELATED"/>
    <property type="match status" value="1"/>
</dbReference>
<evidence type="ECO:0000256" key="3">
    <source>
        <dbReference type="ARBA" id="ARBA00022737"/>
    </source>
</evidence>
<evidence type="ECO:0000256" key="2">
    <source>
        <dbReference type="ARBA" id="ARBA00022553"/>
    </source>
</evidence>
<dbReference type="CDD" id="cd01208">
    <property type="entry name" value="PTB_X11"/>
    <property type="match status" value="1"/>
</dbReference>
<evidence type="ECO:0000256" key="1">
    <source>
        <dbReference type="ARBA" id="ARBA00022448"/>
    </source>
</evidence>
<dbReference type="InterPro" id="IPR036034">
    <property type="entry name" value="PDZ_sf"/>
</dbReference>
<gene>
    <name evidence="8" type="primary">lin-10</name>
    <name evidence="8" type="ORF">T05_10805</name>
</gene>
<dbReference type="GO" id="GO:0005737">
    <property type="term" value="C:cytoplasm"/>
    <property type="evidence" value="ECO:0007669"/>
    <property type="project" value="TreeGrafter"/>
</dbReference>
<evidence type="ECO:0000259" key="7">
    <source>
        <dbReference type="PROSITE" id="PS50106"/>
    </source>
</evidence>
<dbReference type="GO" id="GO:0007268">
    <property type="term" value="P:chemical synaptic transmission"/>
    <property type="evidence" value="ECO:0007669"/>
    <property type="project" value="TreeGrafter"/>
</dbReference>
<sequence>MAEMDACECRASSSPESSETTPTLMAPVNDHHLTLHLPQGFSTSTNGSAETKAVTGEQYSYPQFNEEDLLTYFNRLKMYCDAAATPTQSKAASPRRRLQPVFGHESLAYDATSPIQPELIDCHFANQLSNLYKCEQRRSSRSALAEIPQHMPENNFLLTDGAHLFQVSTENVSHRCQSLPSLDEANSVEEEVSKESSSDKLPEDKDRPLNVSADLIDRKMEELQQQLTNITKTNASLVASKINWSSRKCSNYAALAAESQNQKGRTLNELAASSSEEGLKINKKVESDVDNTTRHVDHQLSGGLKCPTFSVGVPAVTVPPLHLLPLAPAKNSLELAKQLEEYAALLRASSADAKPLHNNGAPVERLSLVSATEQVPSDCHCENHVSDTVEQSDISEFSTVNSEDHVWVLRSSFRRRQNLERQQKECKEALHRSQSSPTIPKHILEENDDTEEETDQLLKVENNDSKSSVSAPCNQKKTKKKKETLLYYVVNALRVDLYSLLITVIVHEPAVLIEGVLFRARYLGSTQIVSEGPTTKASRMLQAQEAVSCIKAPDGESQPATDVDLFISTEKIMVLNTDMQGMINEKRFFKLTVLCYIVTNLMMIVILEGVRDRRASGYYDGSRLADNQVLRNNENYYYFDFYFSYIADIGDLVVLMARRVSHSSTSTASHGILAVPKMICHVFESEEAQFIAQSIGQAFQVAYMEFLRSRGIDDPTYVKELDYQQVLNSQEIYCDELEMFSNRETQKDIVIPKRKDEPLGVAVVESGWGSMLPTVVIANMLPEGAAARCKKINIGDHIIALNGISFVGLPLNICQNHIKDARSLTAVKITIVQTPPVVEVRIKRPDTKYQLGFSVQNGVICSLLRGGIAERGGIRVGHRIIEINGQSAVAVPHEKVVTMLATAVGEVLATMIYYVCNTYENNANIYVSNVNWPGDAALFVKISWKYCLFEESALQ</sequence>
<keyword evidence="4" id="KW-0175">Coiled coil</keyword>
<feature type="compositionally biased region" description="Basic and acidic residues" evidence="5">
    <location>
        <begin position="191"/>
        <end position="207"/>
    </location>
</feature>
<feature type="compositionally biased region" description="Acidic residues" evidence="5">
    <location>
        <begin position="446"/>
        <end position="455"/>
    </location>
</feature>
<evidence type="ECO:0000313" key="9">
    <source>
        <dbReference type="Proteomes" id="UP000055048"/>
    </source>
</evidence>
<dbReference type="Pfam" id="PF00640">
    <property type="entry name" value="PID"/>
    <property type="match status" value="2"/>
</dbReference>
<dbReference type="CDD" id="cd06793">
    <property type="entry name" value="PDZ2_APBA1_3-like"/>
    <property type="match status" value="1"/>
</dbReference>
<dbReference type="Proteomes" id="UP000055048">
    <property type="component" value="Unassembled WGS sequence"/>
</dbReference>
<proteinExistence type="predicted"/>
<keyword evidence="2" id="KW-0597">Phosphoprotein</keyword>
<feature type="compositionally biased region" description="Low complexity" evidence="5">
    <location>
        <begin position="12"/>
        <end position="23"/>
    </location>
</feature>
<dbReference type="EMBL" id="JYDJ01000074">
    <property type="protein sequence ID" value="KRX45522.1"/>
    <property type="molecule type" value="Genomic_DNA"/>
</dbReference>
<feature type="region of interest" description="Disordered" evidence="5">
    <location>
        <begin position="176"/>
        <end position="207"/>
    </location>
</feature>
<dbReference type="InterPro" id="IPR001478">
    <property type="entry name" value="PDZ"/>
</dbReference>
<evidence type="ECO:0000256" key="4">
    <source>
        <dbReference type="SAM" id="Coils"/>
    </source>
</evidence>
<dbReference type="GO" id="GO:0005886">
    <property type="term" value="C:plasma membrane"/>
    <property type="evidence" value="ECO:0007669"/>
    <property type="project" value="TreeGrafter"/>
</dbReference>
<dbReference type="PANTHER" id="PTHR12345">
    <property type="entry name" value="SYNTENIN RELATED"/>
    <property type="match status" value="1"/>
</dbReference>
<feature type="region of interest" description="Disordered" evidence="5">
    <location>
        <begin position="1"/>
        <end position="24"/>
    </location>
</feature>
<keyword evidence="9" id="KW-1185">Reference proteome</keyword>
<evidence type="ECO:0000259" key="6">
    <source>
        <dbReference type="PROSITE" id="PS01179"/>
    </source>
</evidence>
<dbReference type="AlphaFoldDB" id="A0A0V0U2L4"/>
<dbReference type="Pfam" id="PF00595">
    <property type="entry name" value="PDZ"/>
    <property type="match status" value="2"/>
</dbReference>
<keyword evidence="1" id="KW-0813">Transport</keyword>
<accession>A0A0V0U2L4</accession>
<protein>
    <submittedName>
        <fullName evidence="8">Protein lin-10</fullName>
    </submittedName>
</protein>
<dbReference type="SMART" id="SM00462">
    <property type="entry name" value="PTB"/>
    <property type="match status" value="1"/>
</dbReference>
<dbReference type="PROSITE" id="PS50106">
    <property type="entry name" value="PDZ"/>
    <property type="match status" value="2"/>
</dbReference>
<dbReference type="GO" id="GO:0043197">
    <property type="term" value="C:dendritic spine"/>
    <property type="evidence" value="ECO:0007669"/>
    <property type="project" value="TreeGrafter"/>
</dbReference>
<feature type="compositionally biased region" description="Polar residues" evidence="5">
    <location>
        <begin position="465"/>
        <end position="475"/>
    </location>
</feature>
<dbReference type="PROSITE" id="PS01179">
    <property type="entry name" value="PID"/>
    <property type="match status" value="1"/>
</dbReference>
<dbReference type="SUPFAM" id="SSF50156">
    <property type="entry name" value="PDZ domain-like"/>
    <property type="match status" value="2"/>
</dbReference>
<dbReference type="InterPro" id="IPR051230">
    <property type="entry name" value="APP-Binding"/>
</dbReference>
<comment type="caution">
    <text evidence="8">The sequence shown here is derived from an EMBL/GenBank/DDBJ whole genome shotgun (WGS) entry which is preliminary data.</text>
</comment>
<feature type="region of interest" description="Disordered" evidence="5">
    <location>
        <begin position="428"/>
        <end position="475"/>
    </location>
</feature>
<dbReference type="InterPro" id="IPR006020">
    <property type="entry name" value="PTB/PI_dom"/>
</dbReference>
<dbReference type="Gene3D" id="2.30.42.10">
    <property type="match status" value="2"/>
</dbReference>
<dbReference type="STRING" id="144512.A0A0V0U2L4"/>
<dbReference type="FunFam" id="2.30.42.10:FF:000007">
    <property type="entry name" value="Amyloid beta A4 protein-binding family A member"/>
    <property type="match status" value="1"/>
</dbReference>
<evidence type="ECO:0000256" key="5">
    <source>
        <dbReference type="SAM" id="MobiDB-lite"/>
    </source>
</evidence>
<dbReference type="CDD" id="cd06720">
    <property type="entry name" value="PDZ1_APBA1_3-like"/>
    <property type="match status" value="1"/>
</dbReference>
<dbReference type="SUPFAM" id="SSF50729">
    <property type="entry name" value="PH domain-like"/>
    <property type="match status" value="2"/>
</dbReference>
<feature type="domain" description="PDZ" evidence="7">
    <location>
        <begin position="748"/>
        <end position="833"/>
    </location>
</feature>
<name>A0A0V0U2L4_9BILA</name>
<evidence type="ECO:0000313" key="8">
    <source>
        <dbReference type="EMBL" id="KRX45522.1"/>
    </source>
</evidence>
<keyword evidence="3" id="KW-0677">Repeat</keyword>